<proteinExistence type="predicted"/>
<protein>
    <recommendedName>
        <fullName evidence="3">Heat shock 70 kDa protein 12A</fullName>
    </recommendedName>
</protein>
<evidence type="ECO:0000313" key="1">
    <source>
        <dbReference type="EMBL" id="CAE6482099.1"/>
    </source>
</evidence>
<dbReference type="InterPro" id="IPR043129">
    <property type="entry name" value="ATPase_NBD"/>
</dbReference>
<name>A0A8H3H5M8_9AGAM</name>
<sequence>MEHTSGLKWKERTKIVIGIDIGTTQSAVAIGLLEQGVEVGKALHTVTEWPGQHVKQSKIPTAIWYDTSRQVPQPMSFGAETMSFEIEEKALKQKWQLVQNFKLHMHPEELRTRENLDMDLLPTHLPLEQVYSDFLRYLFANAENYFKDRIVRGNALWQLHREEMEFVIAHPNAWSTKQQAFLRKVAIKAGLVNKNNAGKRVRFVTEAEASVHYCLYNSNLMHHLQPGTNFAVCDAGGSTTDSTLYSVATTLPLFKIEEKSVPGCVQAGGIFIDRSARIYMQALLGEAGLSIDDVKQYCDEGIKDFEAHAKRSLGNGDKEYFINLGNSHFSDSYAHVRRGRMAVSSADMKSFFDAHIKKIFDNVDKLIKGVNVSDIILVGGFGDSRYLRDEFRKRYNQQGCQVTLMDTSRPTSKAVADGAIVWSYSQAVVSRRPGSTFGTTCATIRDPGNPEHSGRGFYLGLDGREHIAGKWETIALQGVPIQVTSVNRSSFTRSYSTSAPYLGDFQSTIEAYAGDNPPYWSRSRNGTLSPGFRKECKVTANLQKLSGALEMKVGKGGKIYWELEFSLCIRYGGVELEGFIEWEEDGETREGPITIVPDEPIDE</sequence>
<dbReference type="SUPFAM" id="SSF53067">
    <property type="entry name" value="Actin-like ATPase domain"/>
    <property type="match status" value="2"/>
</dbReference>
<dbReference type="PANTHER" id="PTHR14187:SF5">
    <property type="entry name" value="HEAT SHOCK 70 KDA PROTEIN 12A"/>
    <property type="match status" value="1"/>
</dbReference>
<comment type="caution">
    <text evidence="1">The sequence shown here is derived from an EMBL/GenBank/DDBJ whole genome shotgun (WGS) entry which is preliminary data.</text>
</comment>
<dbReference type="Proteomes" id="UP000663843">
    <property type="component" value="Unassembled WGS sequence"/>
</dbReference>
<dbReference type="Gene3D" id="3.90.640.10">
    <property type="entry name" value="Actin, Chain A, domain 4"/>
    <property type="match status" value="1"/>
</dbReference>
<organism evidence="1 2">
    <name type="scientific">Rhizoctonia solani</name>
    <dbReference type="NCBI Taxonomy" id="456999"/>
    <lineage>
        <taxon>Eukaryota</taxon>
        <taxon>Fungi</taxon>
        <taxon>Dikarya</taxon>
        <taxon>Basidiomycota</taxon>
        <taxon>Agaricomycotina</taxon>
        <taxon>Agaricomycetes</taxon>
        <taxon>Cantharellales</taxon>
        <taxon>Ceratobasidiaceae</taxon>
        <taxon>Rhizoctonia</taxon>
    </lineage>
</organism>
<dbReference type="AlphaFoldDB" id="A0A8H3H5M8"/>
<dbReference type="PANTHER" id="PTHR14187">
    <property type="entry name" value="ALPHA KINASE/ELONGATION FACTOR 2 KINASE"/>
    <property type="match status" value="1"/>
</dbReference>
<dbReference type="EMBL" id="CAJMWT010003981">
    <property type="protein sequence ID" value="CAE6482099.1"/>
    <property type="molecule type" value="Genomic_DNA"/>
</dbReference>
<dbReference type="Gene3D" id="3.30.420.40">
    <property type="match status" value="2"/>
</dbReference>
<accession>A0A8H3H5M8</accession>
<evidence type="ECO:0000313" key="2">
    <source>
        <dbReference type="Proteomes" id="UP000663843"/>
    </source>
</evidence>
<reference evidence="1" key="1">
    <citation type="submission" date="2021-01" db="EMBL/GenBank/DDBJ databases">
        <authorList>
            <person name="Kaushik A."/>
        </authorList>
    </citation>
    <scope>NUCLEOTIDE SEQUENCE</scope>
    <source>
        <strain evidence="1">AG2-2IIIB</strain>
    </source>
</reference>
<dbReference type="CDD" id="cd10170">
    <property type="entry name" value="ASKHA_NBD_HSP70"/>
    <property type="match status" value="1"/>
</dbReference>
<gene>
    <name evidence="1" type="ORF">RDB_LOCUS119574</name>
</gene>
<evidence type="ECO:0008006" key="3">
    <source>
        <dbReference type="Google" id="ProtNLM"/>
    </source>
</evidence>